<feature type="compositionally biased region" description="Polar residues" evidence="1">
    <location>
        <begin position="21"/>
        <end position="42"/>
    </location>
</feature>
<keyword evidence="2" id="KW-1185">Reference proteome</keyword>
<dbReference type="Proteomes" id="UP000694871">
    <property type="component" value="Unplaced"/>
</dbReference>
<feature type="region of interest" description="Disordered" evidence="1">
    <location>
        <begin position="93"/>
        <end position="120"/>
    </location>
</feature>
<dbReference type="GeneID" id="107106001"/>
<dbReference type="RefSeq" id="XP_015261562.1">
    <property type="nucleotide sequence ID" value="XM_015406076.1"/>
</dbReference>
<accession>A0ABM1JJC5</accession>
<feature type="region of interest" description="Disordered" evidence="1">
    <location>
        <begin position="1"/>
        <end position="48"/>
    </location>
</feature>
<organism evidence="2 3">
    <name type="scientific">Gekko japonicus</name>
    <name type="common">Schlegel's Japanese gecko</name>
    <dbReference type="NCBI Taxonomy" id="146911"/>
    <lineage>
        <taxon>Eukaryota</taxon>
        <taxon>Metazoa</taxon>
        <taxon>Chordata</taxon>
        <taxon>Craniata</taxon>
        <taxon>Vertebrata</taxon>
        <taxon>Euteleostomi</taxon>
        <taxon>Lepidosauria</taxon>
        <taxon>Squamata</taxon>
        <taxon>Bifurcata</taxon>
        <taxon>Gekkota</taxon>
        <taxon>Gekkonidae</taxon>
        <taxon>Gekkoninae</taxon>
        <taxon>Gekko</taxon>
    </lineage>
</organism>
<evidence type="ECO:0000313" key="3">
    <source>
        <dbReference type="RefSeq" id="XP_015261562.1"/>
    </source>
</evidence>
<gene>
    <name evidence="3" type="primary">LOC107106001</name>
</gene>
<evidence type="ECO:0000256" key="1">
    <source>
        <dbReference type="SAM" id="MobiDB-lite"/>
    </source>
</evidence>
<name>A0ABM1JJC5_GEKJA</name>
<evidence type="ECO:0000313" key="2">
    <source>
        <dbReference type="Proteomes" id="UP000694871"/>
    </source>
</evidence>
<sequence>MDQEQNEEDHVSRWDNPSPVERNSQKQSPSEKAVDHNTSTESHSAKLSHLKQLLTRFGLSVDDLKKLSQYPDDQLTPENMPVLLQAIRTSKLASKAPTFPSKSTEKETVSRADGSGPTVQKKVIDYGHKSKYGYNEGPVEVKASSTATDESVKGFQTQEPASVPAAASSLISNPKNLTTELIQPAGSPASTPNCQASPLVNPAQKVPLAELGIPATVPPVRPPPVAPVPQAVRHPATPPLLSPAVNQPSFVPELMELLRRHERSEHTRRADPPNRLCQTMAGQRSLWKEAEEPFKSPFGVVKASWLPDFSPTEKQKGKKLPTSPQMCDYYAVTPRIFPHTCSLCNEDCIDKKDWLQHQNTFLHNENCRRLLQQ</sequence>
<reference evidence="3" key="1">
    <citation type="submission" date="2025-08" db="UniProtKB">
        <authorList>
            <consortium name="RefSeq"/>
        </authorList>
    </citation>
    <scope>IDENTIFICATION</scope>
</reference>
<protein>
    <submittedName>
        <fullName evidence="3">Zinc finger protein 638-like</fullName>
    </submittedName>
</protein>
<proteinExistence type="predicted"/>